<geneLocation type="mitochondrion" evidence="20"/>
<dbReference type="SUPFAM" id="SSF49503">
    <property type="entry name" value="Cupredoxins"/>
    <property type="match status" value="1"/>
</dbReference>
<organism evidence="20">
    <name type="scientific">Orcula dolium</name>
    <dbReference type="NCBI Taxonomy" id="1331962"/>
    <lineage>
        <taxon>Eukaryota</taxon>
        <taxon>Metazoa</taxon>
        <taxon>Spiralia</taxon>
        <taxon>Lophotrochozoa</taxon>
        <taxon>Mollusca</taxon>
        <taxon>Gastropoda</taxon>
        <taxon>Heterobranchia</taxon>
        <taxon>Euthyneura</taxon>
        <taxon>Panpulmonata</taxon>
        <taxon>Eupulmonata</taxon>
        <taxon>Stylommatophora</taxon>
        <taxon>Orthurethra</taxon>
        <taxon>Orculidae</taxon>
        <taxon>Orcula</taxon>
    </lineage>
</organism>
<comment type="catalytic activity">
    <reaction evidence="15">
        <text>4 Fe(II)-[cytochrome c] + O2 + 8 H(+)(in) = 4 Fe(III)-[cytochrome c] + 2 H2O + 4 H(+)(out)</text>
        <dbReference type="Rhea" id="RHEA:11436"/>
        <dbReference type="Rhea" id="RHEA-COMP:10350"/>
        <dbReference type="Rhea" id="RHEA-COMP:14399"/>
        <dbReference type="ChEBI" id="CHEBI:15377"/>
        <dbReference type="ChEBI" id="CHEBI:15378"/>
        <dbReference type="ChEBI" id="CHEBI:15379"/>
        <dbReference type="ChEBI" id="CHEBI:29033"/>
        <dbReference type="ChEBI" id="CHEBI:29034"/>
        <dbReference type="EC" id="7.1.1.9"/>
    </reaction>
    <physiologicalReaction direction="left-to-right" evidence="15">
        <dbReference type="Rhea" id="RHEA:11437"/>
    </physiologicalReaction>
</comment>
<protein>
    <recommendedName>
        <fullName evidence="3 16">Cytochrome c oxidase subunit 2</fullName>
    </recommendedName>
</protein>
<dbReference type="InterPro" id="IPR001505">
    <property type="entry name" value="Copper_CuA"/>
</dbReference>
<sequence length="225" mass="25216">MSIWGSINLMDPSSPIQGEMLLFHDHAMIMLIGIFSLVAVLGIKLCINNLSSRSIHEAQTLEILWTILPAFLLLWLALPSLRLLYLLDEQSSNGLILKSVGHQWYWSYEVPSSSTHSFDSYMIQESNLKSGEYRLLEVDNRPSLPYNNAINVLTTSTDVIHAWALPSMGVKMDAVPGRLNMMGIYANGPGVFYGQCSEICGANHSYMPIVIEFISLKDFMSFFGF</sequence>
<evidence type="ECO:0000256" key="9">
    <source>
        <dbReference type="ARBA" id="ARBA00022842"/>
    </source>
</evidence>
<dbReference type="EMBL" id="KJ867421">
    <property type="protein sequence ID" value="AIR76272.1"/>
    <property type="molecule type" value="Genomic_DNA"/>
</dbReference>
<dbReference type="PANTHER" id="PTHR22888:SF9">
    <property type="entry name" value="CYTOCHROME C OXIDASE SUBUNIT 2"/>
    <property type="match status" value="1"/>
</dbReference>
<dbReference type="GO" id="GO:0004129">
    <property type="term" value="F:cytochrome-c oxidase activity"/>
    <property type="evidence" value="ECO:0007669"/>
    <property type="project" value="UniProtKB-EC"/>
</dbReference>
<dbReference type="GO" id="GO:0042773">
    <property type="term" value="P:ATP synthesis coupled electron transport"/>
    <property type="evidence" value="ECO:0007669"/>
    <property type="project" value="TreeGrafter"/>
</dbReference>
<evidence type="ECO:0000256" key="10">
    <source>
        <dbReference type="ARBA" id="ARBA00022967"/>
    </source>
</evidence>
<evidence type="ECO:0000256" key="6">
    <source>
        <dbReference type="ARBA" id="ARBA00022692"/>
    </source>
</evidence>
<dbReference type="CTD" id="4513"/>
<dbReference type="Pfam" id="PF00116">
    <property type="entry name" value="COX2"/>
    <property type="match status" value="1"/>
</dbReference>
<dbReference type="InterPro" id="IPR036257">
    <property type="entry name" value="Cyt_c_oxidase_su2_TM_sf"/>
</dbReference>
<feature type="domain" description="Cytochrome oxidase subunit II copper A binding" evidence="18">
    <location>
        <begin position="92"/>
        <end position="225"/>
    </location>
</feature>
<gene>
    <name evidence="20" type="primary">COX2</name>
</gene>
<dbReference type="Gene3D" id="2.60.40.420">
    <property type="entry name" value="Cupredoxins - blue copper proteins"/>
    <property type="match status" value="1"/>
</dbReference>
<keyword evidence="13 16" id="KW-0186">Copper</keyword>
<name>A0A1W5IES4_9EUPU</name>
<evidence type="ECO:0000256" key="2">
    <source>
        <dbReference type="ARBA" id="ARBA00007866"/>
    </source>
</evidence>
<evidence type="ECO:0000256" key="16">
    <source>
        <dbReference type="RuleBase" id="RU000457"/>
    </source>
</evidence>
<evidence type="ECO:0000256" key="3">
    <source>
        <dbReference type="ARBA" id="ARBA00015946"/>
    </source>
</evidence>
<keyword evidence="10" id="KW-1278">Translocase</keyword>
<keyword evidence="8 16" id="KW-0999">Mitochondrion inner membrane</keyword>
<comment type="function">
    <text evidence="16">Component of the cytochrome c oxidase, the last enzyme in the mitochondrial electron transport chain which drives oxidative phosphorylation. The respiratory chain contains 3 multisubunit complexes succinate dehydrogenase (complex II, CII), ubiquinol-cytochrome c oxidoreductase (cytochrome b-c1 complex, complex III, CIII) and cytochrome c oxidase (complex IV, CIV), that cooperate to transfer electrons derived from NADH and succinate to molecular oxygen, creating an electrochemical gradient over the inner membrane that drives transmembrane transport and the ATP synthase. Cytochrome c oxidase is the component of the respiratory chain that catalyzes the reduction of oxygen to water. Electrons originating from reduced cytochrome c in the intermembrane space (IMS) are transferred via the dinuclear copper A center (CU(A)) of subunit 2 and heme A of subunit 1 to the active site in subunit 1, a binuclear center (BNC) formed by heme A3 and copper B (CU(B)). The BNC reduces molecular oxygen to 2 water molecules using 4 electrons from cytochrome c in the IMS and 4 protons from the mitochondrial matrix.</text>
</comment>
<evidence type="ECO:0000256" key="8">
    <source>
        <dbReference type="ARBA" id="ARBA00022792"/>
    </source>
</evidence>
<dbReference type="CDD" id="cd13912">
    <property type="entry name" value="CcO_II_C"/>
    <property type="match status" value="1"/>
</dbReference>
<evidence type="ECO:0000256" key="12">
    <source>
        <dbReference type="ARBA" id="ARBA00022989"/>
    </source>
</evidence>
<dbReference type="FunFam" id="2.60.40.420:FF:000001">
    <property type="entry name" value="Cytochrome c oxidase subunit 2"/>
    <property type="match status" value="1"/>
</dbReference>
<comment type="subcellular location">
    <subcellularLocation>
        <location evidence="1 16">Mitochondrion inner membrane</location>
        <topology evidence="1 16">Multi-pass membrane protein</topology>
    </subcellularLocation>
</comment>
<dbReference type="PROSITE" id="PS50857">
    <property type="entry name" value="COX2_CUA"/>
    <property type="match status" value="1"/>
</dbReference>
<evidence type="ECO:0000256" key="5">
    <source>
        <dbReference type="ARBA" id="ARBA00022660"/>
    </source>
</evidence>
<evidence type="ECO:0000313" key="20">
    <source>
        <dbReference type="EMBL" id="AIR76272.1"/>
    </source>
</evidence>
<comment type="similarity">
    <text evidence="2 16">Belongs to the cytochrome c oxidase subunit 2 family.</text>
</comment>
<dbReference type="SUPFAM" id="SSF81464">
    <property type="entry name" value="Cytochrome c oxidase subunit II-like, transmembrane region"/>
    <property type="match status" value="1"/>
</dbReference>
<dbReference type="PROSITE" id="PS00078">
    <property type="entry name" value="COX2"/>
    <property type="match status" value="1"/>
</dbReference>
<evidence type="ECO:0000256" key="15">
    <source>
        <dbReference type="ARBA" id="ARBA00049512"/>
    </source>
</evidence>
<evidence type="ECO:0000256" key="17">
    <source>
        <dbReference type="SAM" id="Phobius"/>
    </source>
</evidence>
<keyword evidence="6 16" id="KW-0812">Transmembrane</keyword>
<evidence type="ECO:0000256" key="1">
    <source>
        <dbReference type="ARBA" id="ARBA00004448"/>
    </source>
</evidence>
<evidence type="ECO:0000259" key="19">
    <source>
        <dbReference type="PROSITE" id="PS50999"/>
    </source>
</evidence>
<evidence type="ECO:0000256" key="13">
    <source>
        <dbReference type="ARBA" id="ARBA00023008"/>
    </source>
</evidence>
<keyword evidence="12 17" id="KW-1133">Transmembrane helix</keyword>
<evidence type="ECO:0000256" key="4">
    <source>
        <dbReference type="ARBA" id="ARBA00022448"/>
    </source>
</evidence>
<keyword evidence="9" id="KW-0460">Magnesium</keyword>
<keyword evidence="4 16" id="KW-0813">Transport</keyword>
<dbReference type="GeneID" id="32887308"/>
<dbReference type="InterPro" id="IPR011759">
    <property type="entry name" value="Cyt_c_oxidase_su2_TM_dom"/>
</dbReference>
<accession>A0A1W5IES4</accession>
<dbReference type="InterPro" id="IPR008972">
    <property type="entry name" value="Cupredoxin"/>
</dbReference>
<evidence type="ECO:0000259" key="18">
    <source>
        <dbReference type="PROSITE" id="PS50857"/>
    </source>
</evidence>
<keyword evidence="11 16" id="KW-0249">Electron transport</keyword>
<dbReference type="Pfam" id="PF02790">
    <property type="entry name" value="COX2_TM"/>
    <property type="match status" value="1"/>
</dbReference>
<dbReference type="PROSITE" id="PS50999">
    <property type="entry name" value="COX2_TM"/>
    <property type="match status" value="1"/>
</dbReference>
<dbReference type="InterPro" id="IPR045187">
    <property type="entry name" value="CcO_II"/>
</dbReference>
<feature type="domain" description="Cytochrome oxidase subunit II transmembrane region profile" evidence="19">
    <location>
        <begin position="1"/>
        <end position="91"/>
    </location>
</feature>
<evidence type="ECO:0000256" key="14">
    <source>
        <dbReference type="ARBA" id="ARBA00023136"/>
    </source>
</evidence>
<reference evidence="20" key="1">
    <citation type="journal article" date="2017" name="Hereditas">
        <title>The complete mitogenome of Orcula dolium (Draparnaud, 1801); ultra-deep sequencing from a single long-range PCR using the Ion-Torrent PGM.</title>
        <authorList>
            <person name="Groenenberg D.S.J."/>
            <person name="Harl J."/>
            <person name="Duijm E."/>
            <person name="Gittenberger E."/>
        </authorList>
    </citation>
    <scope>NUCLEOTIDE SEQUENCE</scope>
</reference>
<dbReference type="PANTHER" id="PTHR22888">
    <property type="entry name" value="CYTOCHROME C OXIDASE, SUBUNIT II"/>
    <property type="match status" value="1"/>
</dbReference>
<feature type="transmembrane region" description="Helical" evidence="17">
    <location>
        <begin position="63"/>
        <end position="85"/>
    </location>
</feature>
<dbReference type="RefSeq" id="YP_009370141.1">
    <property type="nucleotide sequence ID" value="NC_034782.1"/>
</dbReference>
<feature type="transmembrane region" description="Helical" evidence="17">
    <location>
        <begin position="21"/>
        <end position="43"/>
    </location>
</feature>
<keyword evidence="14 16" id="KW-0472">Membrane</keyword>
<dbReference type="PRINTS" id="PR01166">
    <property type="entry name" value="CYCOXIDASEII"/>
</dbReference>
<evidence type="ECO:0000256" key="7">
    <source>
        <dbReference type="ARBA" id="ARBA00022723"/>
    </source>
</evidence>
<keyword evidence="16 20" id="KW-0496">Mitochondrion</keyword>
<keyword evidence="5 16" id="KW-0679">Respiratory chain</keyword>
<comment type="cofactor">
    <cofactor evidence="16">
        <name>Cu cation</name>
        <dbReference type="ChEBI" id="CHEBI:23378"/>
    </cofactor>
    <text evidence="16">Binds a copper A center.</text>
</comment>
<dbReference type="InterPro" id="IPR034210">
    <property type="entry name" value="CcO_II_C"/>
</dbReference>
<dbReference type="InterPro" id="IPR002429">
    <property type="entry name" value="CcO_II-like_C"/>
</dbReference>
<dbReference type="AlphaFoldDB" id="A0A1W5IES4"/>
<proteinExistence type="inferred from homology"/>
<keyword evidence="7 16" id="KW-0479">Metal-binding</keyword>
<dbReference type="GO" id="GO:0005743">
    <property type="term" value="C:mitochondrial inner membrane"/>
    <property type="evidence" value="ECO:0007669"/>
    <property type="project" value="UniProtKB-SubCell"/>
</dbReference>
<dbReference type="GO" id="GO:0005507">
    <property type="term" value="F:copper ion binding"/>
    <property type="evidence" value="ECO:0007669"/>
    <property type="project" value="InterPro"/>
</dbReference>
<dbReference type="Gene3D" id="1.10.287.90">
    <property type="match status" value="1"/>
</dbReference>
<evidence type="ECO:0000256" key="11">
    <source>
        <dbReference type="ARBA" id="ARBA00022982"/>
    </source>
</evidence>